<evidence type="ECO:0000313" key="7">
    <source>
        <dbReference type="Proteomes" id="UP001295444"/>
    </source>
</evidence>
<dbReference type="InterPro" id="IPR051681">
    <property type="entry name" value="Ser/Thr_Kinases-Pseudokinases"/>
</dbReference>
<proteinExistence type="predicted"/>
<name>A0AAD1SAG6_PELCU</name>
<dbReference type="SUPFAM" id="SSF56112">
    <property type="entry name" value="Protein kinase-like (PK-like)"/>
    <property type="match status" value="1"/>
</dbReference>
<dbReference type="AlphaFoldDB" id="A0AAD1SAG6"/>
<keyword evidence="6" id="KW-0675">Receptor</keyword>
<feature type="binding site" evidence="3">
    <location>
        <position position="42"/>
    </location>
    <ligand>
        <name>ATP</name>
        <dbReference type="ChEBI" id="CHEBI:30616"/>
    </ligand>
</feature>
<sequence length="570" mass="64258">MNQLKSISWSSLEEVETVGCGSFGTIYKAKHKEWQIHVAVKKLNGDVSQGLQELISEAKKMNHAADSPHVVRMHGILKDNTEVEQGIVMQYMEMGSLFSFLQRHKNIDWALKFRLIYETALGMNWLHNLSPPLLHLDLKTKNVLLDEDFHVKISDFGLSNYSPNCGKDVGGTLAYMPPEALSSNSGYKPDKSFDVYSFGILTSVVLTGNEPYPDARSFLIVERIPKGDRPCLEALKRVLEKTTVTYLDKAIEYTELCWHNDKNKRPPFSDCCNKWERLYSPHKAGVRRAVMSLIDQLPKTAPPDTPDTSTTASSDMTGAIQRFAHVLNITQEPSCKLNAAPVKKNPTDSYKTSNEQYSQISRYPMPQHFARPMIYGQRHSHIFQQPGYPFRQPQFFYSRPPSQGYGDPNQAPTYSINIHGSLNGVQIGNNNVMYVKENRQTYQNPTTRLRTPNQPRGTPTRQGTIPKATWQSQNVGHSQTVLRNEQPSNTSIAKQTTGNVPSTQICPAPATSVNNLQLSNIPCQHDKNAIVQENTESCLVRSQSKSQDPQQSQQTPPHKNTQQDKNNKFN</sequence>
<feature type="region of interest" description="Disordered" evidence="4">
    <location>
        <begin position="445"/>
        <end position="500"/>
    </location>
</feature>
<dbReference type="PANTHER" id="PTHR44329:SF297">
    <property type="entry name" value="RECEPTOR-INTERACTING SERINE_THREONINE-PROTEIN KINASE 3"/>
    <property type="match status" value="1"/>
</dbReference>
<organism evidence="6 7">
    <name type="scientific">Pelobates cultripes</name>
    <name type="common">Western spadefoot toad</name>
    <dbReference type="NCBI Taxonomy" id="61616"/>
    <lineage>
        <taxon>Eukaryota</taxon>
        <taxon>Metazoa</taxon>
        <taxon>Chordata</taxon>
        <taxon>Craniata</taxon>
        <taxon>Vertebrata</taxon>
        <taxon>Euteleostomi</taxon>
        <taxon>Amphibia</taxon>
        <taxon>Batrachia</taxon>
        <taxon>Anura</taxon>
        <taxon>Pelobatoidea</taxon>
        <taxon>Pelobatidae</taxon>
        <taxon>Pelobates</taxon>
    </lineage>
</organism>
<evidence type="ECO:0000259" key="5">
    <source>
        <dbReference type="PROSITE" id="PS50011"/>
    </source>
</evidence>
<evidence type="ECO:0000256" key="3">
    <source>
        <dbReference type="PROSITE-ProRule" id="PRU10141"/>
    </source>
</evidence>
<feature type="domain" description="Protein kinase" evidence="5">
    <location>
        <begin position="12"/>
        <end position="279"/>
    </location>
</feature>
<protein>
    <submittedName>
        <fullName evidence="6">Receptor-interacting serine threonine- kinase 3 isoform X1</fullName>
    </submittedName>
</protein>
<dbReference type="PROSITE" id="PS00107">
    <property type="entry name" value="PROTEIN_KINASE_ATP"/>
    <property type="match status" value="1"/>
</dbReference>
<dbReference type="Pfam" id="PF00069">
    <property type="entry name" value="Pkinase"/>
    <property type="match status" value="1"/>
</dbReference>
<dbReference type="PROSITE" id="PS00108">
    <property type="entry name" value="PROTEIN_KINASE_ST"/>
    <property type="match status" value="1"/>
</dbReference>
<keyword evidence="6" id="KW-0418">Kinase</keyword>
<feature type="region of interest" description="Disordered" evidence="4">
    <location>
        <begin position="536"/>
        <end position="570"/>
    </location>
</feature>
<dbReference type="GO" id="GO:0005524">
    <property type="term" value="F:ATP binding"/>
    <property type="evidence" value="ECO:0007669"/>
    <property type="project" value="UniProtKB-UniRule"/>
</dbReference>
<keyword evidence="1 3" id="KW-0547">Nucleotide-binding</keyword>
<dbReference type="InterPro" id="IPR017441">
    <property type="entry name" value="Protein_kinase_ATP_BS"/>
</dbReference>
<gene>
    <name evidence="6" type="ORF">PECUL_23A029256</name>
</gene>
<feature type="compositionally biased region" description="Low complexity" evidence="4">
    <location>
        <begin position="542"/>
        <end position="554"/>
    </location>
</feature>
<reference evidence="6" key="1">
    <citation type="submission" date="2022-03" db="EMBL/GenBank/DDBJ databases">
        <authorList>
            <person name="Alioto T."/>
            <person name="Alioto T."/>
            <person name="Gomez Garrido J."/>
        </authorList>
    </citation>
    <scope>NUCLEOTIDE SEQUENCE</scope>
</reference>
<dbReference type="InterPro" id="IPR008271">
    <property type="entry name" value="Ser/Thr_kinase_AS"/>
</dbReference>
<keyword evidence="2 3" id="KW-0067">ATP-binding</keyword>
<evidence type="ECO:0000256" key="2">
    <source>
        <dbReference type="ARBA" id="ARBA00022840"/>
    </source>
</evidence>
<dbReference type="SMART" id="SM00220">
    <property type="entry name" value="S_TKc"/>
    <property type="match status" value="1"/>
</dbReference>
<dbReference type="Proteomes" id="UP001295444">
    <property type="component" value="Chromosome 05"/>
</dbReference>
<keyword evidence="6" id="KW-0808">Transferase</keyword>
<evidence type="ECO:0000256" key="1">
    <source>
        <dbReference type="ARBA" id="ARBA00022741"/>
    </source>
</evidence>
<dbReference type="EMBL" id="OW240916">
    <property type="protein sequence ID" value="CAH2294688.1"/>
    <property type="molecule type" value="Genomic_DNA"/>
</dbReference>
<dbReference type="PROSITE" id="PS50011">
    <property type="entry name" value="PROTEIN_KINASE_DOM"/>
    <property type="match status" value="1"/>
</dbReference>
<evidence type="ECO:0000256" key="4">
    <source>
        <dbReference type="SAM" id="MobiDB-lite"/>
    </source>
</evidence>
<dbReference type="Gene3D" id="1.10.510.10">
    <property type="entry name" value="Transferase(Phosphotransferase) domain 1"/>
    <property type="match status" value="1"/>
</dbReference>
<dbReference type="PANTHER" id="PTHR44329">
    <property type="entry name" value="SERINE/THREONINE-PROTEIN KINASE TNNI3K-RELATED"/>
    <property type="match status" value="1"/>
</dbReference>
<accession>A0AAD1SAG6</accession>
<dbReference type="InterPro" id="IPR000719">
    <property type="entry name" value="Prot_kinase_dom"/>
</dbReference>
<keyword evidence="7" id="KW-1185">Reference proteome</keyword>
<evidence type="ECO:0000313" key="6">
    <source>
        <dbReference type="EMBL" id="CAH2294688.1"/>
    </source>
</evidence>
<dbReference type="InterPro" id="IPR011009">
    <property type="entry name" value="Kinase-like_dom_sf"/>
</dbReference>
<dbReference type="GO" id="GO:0004706">
    <property type="term" value="F:JUN kinase kinase kinase activity"/>
    <property type="evidence" value="ECO:0007669"/>
    <property type="project" value="TreeGrafter"/>
</dbReference>
<feature type="compositionally biased region" description="Basic and acidic residues" evidence="4">
    <location>
        <begin position="561"/>
        <end position="570"/>
    </location>
</feature>